<keyword evidence="2" id="KW-1185">Reference proteome</keyword>
<evidence type="ECO:0000313" key="1">
    <source>
        <dbReference type="EMBL" id="TCS67441.1"/>
    </source>
</evidence>
<dbReference type="InterPro" id="IPR016119">
    <property type="entry name" value="Br/Cl_peroxidase_C"/>
</dbReference>
<dbReference type="InterPro" id="IPR036938">
    <property type="entry name" value="PAP2/HPO_sf"/>
</dbReference>
<dbReference type="SUPFAM" id="SSF48317">
    <property type="entry name" value="Acid phosphatase/Vanadium-dependent haloperoxidase"/>
    <property type="match status" value="1"/>
</dbReference>
<dbReference type="RefSeq" id="WP_132241524.1">
    <property type="nucleotide sequence ID" value="NZ_SLZU01000001.1"/>
</dbReference>
<evidence type="ECO:0000313" key="2">
    <source>
        <dbReference type="Proteomes" id="UP000295696"/>
    </source>
</evidence>
<organism evidence="1 2">
    <name type="scientific">Primorskyibacter sedentarius</name>
    <dbReference type="NCBI Taxonomy" id="745311"/>
    <lineage>
        <taxon>Bacteria</taxon>
        <taxon>Pseudomonadati</taxon>
        <taxon>Pseudomonadota</taxon>
        <taxon>Alphaproteobacteria</taxon>
        <taxon>Rhodobacterales</taxon>
        <taxon>Roseobacteraceae</taxon>
        <taxon>Primorskyibacter</taxon>
    </lineage>
</organism>
<dbReference type="Proteomes" id="UP000295696">
    <property type="component" value="Unassembled WGS sequence"/>
</dbReference>
<comment type="caution">
    <text evidence="1">The sequence shown here is derived from an EMBL/GenBank/DDBJ whole genome shotgun (WGS) entry which is preliminary data.</text>
</comment>
<gene>
    <name evidence="1" type="ORF">EDD52_101542</name>
</gene>
<dbReference type="OrthoDB" id="7820590at2"/>
<dbReference type="Gene3D" id="1.10.606.10">
    <property type="entry name" value="Vanadium-containing Chloroperoxidase, domain 2"/>
    <property type="match status" value="1"/>
</dbReference>
<dbReference type="GO" id="GO:0004601">
    <property type="term" value="F:peroxidase activity"/>
    <property type="evidence" value="ECO:0007669"/>
    <property type="project" value="InterPro"/>
</dbReference>
<reference evidence="1 2" key="1">
    <citation type="submission" date="2019-03" db="EMBL/GenBank/DDBJ databases">
        <title>Genomic Encyclopedia of Type Strains, Phase IV (KMG-IV): sequencing the most valuable type-strain genomes for metagenomic binning, comparative biology and taxonomic classification.</title>
        <authorList>
            <person name="Goeker M."/>
        </authorList>
    </citation>
    <scope>NUCLEOTIDE SEQUENCE [LARGE SCALE GENOMIC DNA]</scope>
    <source>
        <strain evidence="1 2">DSM 104836</strain>
    </source>
</reference>
<sequence>MTYLTDHAQHRRACFRVIEGTCGEDAFRSARRARAARPVHADVGPSELAAEMAVIYALSLLREVPLAELENPHFNLRIDAQTSFSLHEMLCELRSLPWLDRHSIPYLAPRAEGSSTLTAGTEEIERRASRWNDDGQLTLRMLLRGMTHGDTRGPLLSQLLPGLASSQPGTDGSGLDAAFEAMPSQSASVLTWQNWLDANREQAKALSGQVPETLCDLAALGHLASPGRAAFALALSMAAKDMAPVSALSGRGWAGAELMALIAEAVSLSTQAARAQAAQADRLRRPAVLAARISLMTGREDPAGNASEGVARQVLEELRRFAPRLLMWVHSRNGADGSGAISVADEQDTDPRVSPAMRMRENLMLPMTLRDDLPLHPSDAQAQGTVAGACVTILKAVYAGPFSGPSGHSRAGTGGPTNNMMPRRPGLSADLDKLASNVVLGRLVTGGYFHFENLNALRKGERIAIALLSELVETREAQGDLGFFSFDGKCVRISARPQSNGVLRAEVLVDGCPVSDLSVPGNHRPTLRAV</sequence>
<dbReference type="EMBL" id="SLZU01000001">
    <property type="protein sequence ID" value="TCS67441.1"/>
    <property type="molecule type" value="Genomic_DNA"/>
</dbReference>
<accession>A0A4R3JMD4</accession>
<protein>
    <submittedName>
        <fullName evidence="1">Uncharacterized protein</fullName>
    </submittedName>
</protein>
<dbReference type="AlphaFoldDB" id="A0A4R3JMD4"/>
<proteinExistence type="predicted"/>
<name>A0A4R3JMD4_9RHOB</name>